<sequence>MIIRTIFSFLLIELASPCIRMQPLHKMRTNPCRNSQRPGGTHRCDNSESKKRNRQIYVQQRSQWMPCRDNELCPEHQRSTTNTTYYCESSGKRLKAYRL</sequence>
<dbReference type="Proteomes" id="UP000887575">
    <property type="component" value="Unassembled WGS sequence"/>
</dbReference>
<evidence type="ECO:0000256" key="2">
    <source>
        <dbReference type="SAM" id="SignalP"/>
    </source>
</evidence>
<accession>A0AAF3J3V9</accession>
<reference evidence="4" key="1">
    <citation type="submission" date="2024-02" db="UniProtKB">
        <authorList>
            <consortium name="WormBaseParasite"/>
        </authorList>
    </citation>
    <scope>IDENTIFICATION</scope>
</reference>
<feature type="signal peptide" evidence="2">
    <location>
        <begin position="1"/>
        <end position="21"/>
    </location>
</feature>
<dbReference type="AlphaFoldDB" id="A0AAF3J3V9"/>
<keyword evidence="2" id="KW-0732">Signal</keyword>
<dbReference type="WBParaSite" id="MBELARI_LOCUS14564.1">
    <property type="protein sequence ID" value="MBELARI_LOCUS14564.1"/>
    <property type="gene ID" value="MBELARI_LOCUS14564"/>
</dbReference>
<proteinExistence type="predicted"/>
<name>A0AAF3J3V9_9BILA</name>
<evidence type="ECO:0000313" key="4">
    <source>
        <dbReference type="WBParaSite" id="MBELARI_LOCUS14564.1"/>
    </source>
</evidence>
<feature type="region of interest" description="Disordered" evidence="1">
    <location>
        <begin position="29"/>
        <end position="52"/>
    </location>
</feature>
<feature type="chain" id="PRO_5042101580" evidence="2">
    <location>
        <begin position="22"/>
        <end position="99"/>
    </location>
</feature>
<evidence type="ECO:0000256" key="1">
    <source>
        <dbReference type="SAM" id="MobiDB-lite"/>
    </source>
</evidence>
<organism evidence="3 4">
    <name type="scientific">Mesorhabditis belari</name>
    <dbReference type="NCBI Taxonomy" id="2138241"/>
    <lineage>
        <taxon>Eukaryota</taxon>
        <taxon>Metazoa</taxon>
        <taxon>Ecdysozoa</taxon>
        <taxon>Nematoda</taxon>
        <taxon>Chromadorea</taxon>
        <taxon>Rhabditida</taxon>
        <taxon>Rhabditina</taxon>
        <taxon>Rhabditomorpha</taxon>
        <taxon>Rhabditoidea</taxon>
        <taxon>Rhabditidae</taxon>
        <taxon>Mesorhabditinae</taxon>
        <taxon>Mesorhabditis</taxon>
    </lineage>
</organism>
<evidence type="ECO:0000313" key="3">
    <source>
        <dbReference type="Proteomes" id="UP000887575"/>
    </source>
</evidence>
<protein>
    <submittedName>
        <fullName evidence="4">Secreted protein</fullName>
    </submittedName>
</protein>
<keyword evidence="3" id="KW-1185">Reference proteome</keyword>